<feature type="region of interest" description="Disordered" evidence="2">
    <location>
        <begin position="567"/>
        <end position="587"/>
    </location>
</feature>
<feature type="region of interest" description="Disordered" evidence="2">
    <location>
        <begin position="1"/>
        <end position="23"/>
    </location>
</feature>
<sequence>MPSERASIMQETEKDNEQILNPPQDETVAIVDEQELKQINQMNETEQNFNQTEDIQDINAIYHTENIQPQIIDDQAIYQQLDDHDIVEQEYNAGEQDNFLLSSPEFNEGSPMTMQNQKPSKDRRIHKDGRSGYKGGQLRLVYQTKKEKYIQDGSEMIQVQREVKQQEEKIRALQTRIKALQRQEEKSTKRVQEVQVKLSANQNTNQTLSEIKSRTALHDDNKGEEAKKKKEKVSEMRLKLAESKEKLKNDIKLINSLKRQTYITNQIELDQKMRENQLLLRMEKEQKIQEIKAQKERAAQKRNQQEIQFLGRIQHQYHKEKDQKVKYKEEQEELIARLELEESKLLESIKNTQSLEQQLQIRDFNKAFGADQMSQVNYSPNSYNRNQGMNSSHLGRIFQTPKTLNDANNIKSLRSSGVSTGGSIIQPRQNIKSAKAQHQQTDQEKAPFYHRRESATSNTKTEAKSTRTTLTNQPKRQQPTISLQSSPQLMINKPQANSQQNLIKPRNKTLLASRSIEENKTMFTQRNMHQSPDQQSIRKADTSITKDKNPLYKTNCVTSPKRIQYNSKMDFSSPTTTGGGSKPIGIYKKHTTLKPRQLIDSKTMLRQSEQNEQKTDTAESEVMFEKRRLNIETRRRSNGSSKASVKTQQMLDSMHQNVGGDAKMFQSAASAKTISQKKNANNPQMRAVATTLGLRKSKDYSQLQQIKPNRQQIEQIQIQAQRSQSLTKTNRPQTNTKIARINQANTRQNENQLDLSTNQNDSSQVQNQEQLLMHEQRNSSQVNLKSGQNTQQLEQNEKKYNLKKTKQNL</sequence>
<feature type="compositionally biased region" description="Polar residues" evidence="2">
    <location>
        <begin position="778"/>
        <end position="794"/>
    </location>
</feature>
<evidence type="ECO:0000313" key="4">
    <source>
        <dbReference type="Proteomes" id="UP000039865"/>
    </source>
</evidence>
<evidence type="ECO:0000256" key="1">
    <source>
        <dbReference type="SAM" id="Coils"/>
    </source>
</evidence>
<keyword evidence="4" id="KW-1185">Reference proteome</keyword>
<evidence type="ECO:0000313" key="3">
    <source>
        <dbReference type="EMBL" id="CDW87248.1"/>
    </source>
</evidence>
<gene>
    <name evidence="3" type="primary">Contig2668.g2860</name>
    <name evidence="3" type="ORF">STYLEM_16351</name>
</gene>
<reference evidence="3 4" key="1">
    <citation type="submission" date="2014-06" db="EMBL/GenBank/DDBJ databases">
        <authorList>
            <person name="Swart Estienne"/>
        </authorList>
    </citation>
    <scope>NUCLEOTIDE SEQUENCE [LARGE SCALE GENOMIC DNA]</scope>
    <source>
        <strain evidence="3 4">130c</strain>
    </source>
</reference>
<feature type="compositionally biased region" description="Polar residues" evidence="2">
    <location>
        <begin position="567"/>
        <end position="576"/>
    </location>
</feature>
<feature type="region of interest" description="Disordered" evidence="2">
    <location>
        <begin position="106"/>
        <end position="134"/>
    </location>
</feature>
<dbReference type="AlphaFoldDB" id="A0A078B1S9"/>
<feature type="region of interest" description="Disordered" evidence="2">
    <location>
        <begin position="430"/>
        <end position="482"/>
    </location>
</feature>
<feature type="compositionally biased region" description="Polar residues" evidence="2">
    <location>
        <begin position="106"/>
        <end position="118"/>
    </location>
</feature>
<feature type="compositionally biased region" description="Polar residues" evidence="2">
    <location>
        <begin position="455"/>
        <end position="482"/>
    </location>
</feature>
<feature type="region of interest" description="Disordered" evidence="2">
    <location>
        <begin position="777"/>
        <end position="809"/>
    </location>
</feature>
<feature type="coiled-coil region" evidence="1">
    <location>
        <begin position="156"/>
        <end position="197"/>
    </location>
</feature>
<proteinExistence type="predicted"/>
<feature type="coiled-coil region" evidence="1">
    <location>
        <begin position="226"/>
        <end position="348"/>
    </location>
</feature>
<accession>A0A078B1S9</accession>
<name>A0A078B1S9_STYLE</name>
<protein>
    <submittedName>
        <fullName evidence="3">Uncharacterized protein</fullName>
    </submittedName>
</protein>
<dbReference type="Proteomes" id="UP000039865">
    <property type="component" value="Unassembled WGS sequence"/>
</dbReference>
<feature type="compositionally biased region" description="Polar residues" evidence="2">
    <location>
        <begin position="430"/>
        <end position="440"/>
    </location>
</feature>
<organism evidence="3 4">
    <name type="scientific">Stylonychia lemnae</name>
    <name type="common">Ciliate</name>
    <dbReference type="NCBI Taxonomy" id="5949"/>
    <lineage>
        <taxon>Eukaryota</taxon>
        <taxon>Sar</taxon>
        <taxon>Alveolata</taxon>
        <taxon>Ciliophora</taxon>
        <taxon>Intramacronucleata</taxon>
        <taxon>Spirotrichea</taxon>
        <taxon>Stichotrichia</taxon>
        <taxon>Sporadotrichida</taxon>
        <taxon>Oxytrichidae</taxon>
        <taxon>Stylonychinae</taxon>
        <taxon>Stylonychia</taxon>
    </lineage>
</organism>
<evidence type="ECO:0000256" key="2">
    <source>
        <dbReference type="SAM" id="MobiDB-lite"/>
    </source>
</evidence>
<dbReference type="EMBL" id="CCKQ01015435">
    <property type="protein sequence ID" value="CDW87248.1"/>
    <property type="molecule type" value="Genomic_DNA"/>
</dbReference>
<dbReference type="InParanoid" id="A0A078B1S9"/>
<feature type="compositionally biased region" description="Basic and acidic residues" evidence="2">
    <location>
        <begin position="441"/>
        <end position="454"/>
    </location>
</feature>
<keyword evidence="1" id="KW-0175">Coiled coil</keyword>